<dbReference type="AlphaFoldDB" id="A0A8X6UMN5"/>
<gene>
    <name evidence="1" type="primary">AVEN_135812_1</name>
    <name evidence="1" type="ORF">NPIL_288241</name>
</gene>
<reference evidence="1" key="1">
    <citation type="submission" date="2020-08" db="EMBL/GenBank/DDBJ databases">
        <title>Multicomponent nature underlies the extraordinary mechanical properties of spider dragline silk.</title>
        <authorList>
            <person name="Kono N."/>
            <person name="Nakamura H."/>
            <person name="Mori M."/>
            <person name="Yoshida Y."/>
            <person name="Ohtoshi R."/>
            <person name="Malay A.D."/>
            <person name="Moran D.A.P."/>
            <person name="Tomita M."/>
            <person name="Numata K."/>
            <person name="Arakawa K."/>
        </authorList>
    </citation>
    <scope>NUCLEOTIDE SEQUENCE</scope>
</reference>
<evidence type="ECO:0000313" key="2">
    <source>
        <dbReference type="Proteomes" id="UP000887013"/>
    </source>
</evidence>
<proteinExistence type="predicted"/>
<dbReference type="Proteomes" id="UP000887013">
    <property type="component" value="Unassembled WGS sequence"/>
</dbReference>
<comment type="caution">
    <text evidence="1">The sequence shown here is derived from an EMBL/GenBank/DDBJ whole genome shotgun (WGS) entry which is preliminary data.</text>
</comment>
<accession>A0A8X6UMN5</accession>
<dbReference type="EMBL" id="BMAW01082584">
    <property type="protein sequence ID" value="GFU29871.1"/>
    <property type="molecule type" value="Genomic_DNA"/>
</dbReference>
<organism evidence="1 2">
    <name type="scientific">Nephila pilipes</name>
    <name type="common">Giant wood spider</name>
    <name type="synonym">Nephila maculata</name>
    <dbReference type="NCBI Taxonomy" id="299642"/>
    <lineage>
        <taxon>Eukaryota</taxon>
        <taxon>Metazoa</taxon>
        <taxon>Ecdysozoa</taxon>
        <taxon>Arthropoda</taxon>
        <taxon>Chelicerata</taxon>
        <taxon>Arachnida</taxon>
        <taxon>Araneae</taxon>
        <taxon>Araneomorphae</taxon>
        <taxon>Entelegynae</taxon>
        <taxon>Araneoidea</taxon>
        <taxon>Nephilidae</taxon>
        <taxon>Nephila</taxon>
    </lineage>
</organism>
<sequence>MNIFPKEAPVYGGGRIILELYNEVRSENVSYYLVFQGSQLRHTINSISNWNNGFLQLSAVIPKFSYGFKFVRGSSARWLKDLSITAGGVPLESGFEFRSH</sequence>
<evidence type="ECO:0000313" key="1">
    <source>
        <dbReference type="EMBL" id="GFU29871.1"/>
    </source>
</evidence>
<protein>
    <submittedName>
        <fullName evidence="1">Uncharacterized protein</fullName>
    </submittedName>
</protein>
<name>A0A8X6UMN5_NEPPI</name>
<dbReference type="OrthoDB" id="6435506at2759"/>
<keyword evidence="2" id="KW-1185">Reference proteome</keyword>